<evidence type="ECO:0000259" key="5">
    <source>
        <dbReference type="PROSITE" id="PS50887"/>
    </source>
</evidence>
<dbReference type="PANTHER" id="PTHR45138">
    <property type="entry name" value="REGULATORY COMPONENTS OF SENSORY TRANSDUCTION SYSTEM"/>
    <property type="match status" value="1"/>
</dbReference>
<protein>
    <recommendedName>
        <fullName evidence="2">diguanylate cyclase</fullName>
        <ecNumber evidence="2">2.7.7.65</ecNumber>
    </recommendedName>
</protein>
<keyword evidence="4" id="KW-1133">Transmembrane helix</keyword>
<proteinExistence type="predicted"/>
<dbReference type="Gene3D" id="3.30.70.270">
    <property type="match status" value="1"/>
</dbReference>
<dbReference type="Pfam" id="PF00990">
    <property type="entry name" value="GGDEF"/>
    <property type="match status" value="1"/>
</dbReference>
<dbReference type="SUPFAM" id="SSF55073">
    <property type="entry name" value="Nucleotide cyclase"/>
    <property type="match status" value="1"/>
</dbReference>
<accession>A0A1G6M727</accession>
<evidence type="ECO:0000313" key="6">
    <source>
        <dbReference type="EMBL" id="SDC51372.1"/>
    </source>
</evidence>
<dbReference type="InterPro" id="IPR029787">
    <property type="entry name" value="Nucleotide_cyclase"/>
</dbReference>
<comment type="catalytic activity">
    <reaction evidence="3">
        <text>2 GTP = 3',3'-c-di-GMP + 2 diphosphate</text>
        <dbReference type="Rhea" id="RHEA:24898"/>
        <dbReference type="ChEBI" id="CHEBI:33019"/>
        <dbReference type="ChEBI" id="CHEBI:37565"/>
        <dbReference type="ChEBI" id="CHEBI:58805"/>
        <dbReference type="EC" id="2.7.7.65"/>
    </reaction>
</comment>
<dbReference type="EC" id="2.7.7.65" evidence="2"/>
<dbReference type="GO" id="GO:0052621">
    <property type="term" value="F:diguanylate cyclase activity"/>
    <property type="evidence" value="ECO:0007669"/>
    <property type="project" value="UniProtKB-EC"/>
</dbReference>
<gene>
    <name evidence="6" type="ORF">SAMN05421749_10691</name>
</gene>
<evidence type="ECO:0000256" key="4">
    <source>
        <dbReference type="SAM" id="Phobius"/>
    </source>
</evidence>
<organism evidence="6 7">
    <name type="scientific">Acinetobacter marinus</name>
    <dbReference type="NCBI Taxonomy" id="281375"/>
    <lineage>
        <taxon>Bacteria</taxon>
        <taxon>Pseudomonadati</taxon>
        <taxon>Pseudomonadota</taxon>
        <taxon>Gammaproteobacteria</taxon>
        <taxon>Moraxellales</taxon>
        <taxon>Moraxellaceae</taxon>
        <taxon>Acinetobacter</taxon>
    </lineage>
</organism>
<dbReference type="InterPro" id="IPR050469">
    <property type="entry name" value="Diguanylate_Cyclase"/>
</dbReference>
<dbReference type="NCBIfam" id="TIGR00254">
    <property type="entry name" value="GGDEF"/>
    <property type="match status" value="1"/>
</dbReference>
<evidence type="ECO:0000256" key="1">
    <source>
        <dbReference type="ARBA" id="ARBA00001946"/>
    </source>
</evidence>
<dbReference type="PANTHER" id="PTHR45138:SF9">
    <property type="entry name" value="DIGUANYLATE CYCLASE DGCM-RELATED"/>
    <property type="match status" value="1"/>
</dbReference>
<sequence length="273" mass="30573">MSNNIVRSIVLCLMVLLLGLVDYGTGYEYSFSVFYLLPVSLAAWYASQRFTVLMIIASACTWITADFIAGHHYSSILVPIWNAIVRIGFFAVVAILIFKLRHHLTLMTDMAMKDSLTSLNNTRAFDLKYQLLRAIQVKKKSQCAVGIVDLDGFKAVNDRFGHSKGDEVLIQFAQVLNDATRQNDIVARMGGDEFAVILMDTDASGVKQYDQRLRDVFAHSQLNTQFGVDYSMGITVFDGTSLPEKLDDATRQADDLMYHSKAQGKSQTTIRML</sequence>
<dbReference type="InterPro" id="IPR000160">
    <property type="entry name" value="GGDEF_dom"/>
</dbReference>
<evidence type="ECO:0000256" key="3">
    <source>
        <dbReference type="ARBA" id="ARBA00034247"/>
    </source>
</evidence>
<dbReference type="AlphaFoldDB" id="A0A1G6M727"/>
<keyword evidence="7" id="KW-1185">Reference proteome</keyword>
<dbReference type="PROSITE" id="PS50887">
    <property type="entry name" value="GGDEF"/>
    <property type="match status" value="1"/>
</dbReference>
<dbReference type="FunFam" id="3.30.70.270:FF:000001">
    <property type="entry name" value="Diguanylate cyclase domain protein"/>
    <property type="match status" value="1"/>
</dbReference>
<name>A0A1G6M727_9GAMM</name>
<dbReference type="CDD" id="cd01949">
    <property type="entry name" value="GGDEF"/>
    <property type="match status" value="1"/>
</dbReference>
<dbReference type="Proteomes" id="UP000242317">
    <property type="component" value="Unassembled WGS sequence"/>
</dbReference>
<dbReference type="SMART" id="SM00267">
    <property type="entry name" value="GGDEF"/>
    <property type="match status" value="1"/>
</dbReference>
<evidence type="ECO:0000256" key="2">
    <source>
        <dbReference type="ARBA" id="ARBA00012528"/>
    </source>
</evidence>
<dbReference type="RefSeq" id="WP_244516030.1">
    <property type="nucleotide sequence ID" value="NZ_FMYK01000006.1"/>
</dbReference>
<comment type="cofactor">
    <cofactor evidence="1">
        <name>Mg(2+)</name>
        <dbReference type="ChEBI" id="CHEBI:18420"/>
    </cofactor>
</comment>
<feature type="domain" description="GGDEF" evidence="5">
    <location>
        <begin position="141"/>
        <end position="273"/>
    </location>
</feature>
<dbReference type="InterPro" id="IPR043128">
    <property type="entry name" value="Rev_trsase/Diguanyl_cyclase"/>
</dbReference>
<keyword evidence="4" id="KW-0812">Transmembrane</keyword>
<evidence type="ECO:0000313" key="7">
    <source>
        <dbReference type="Proteomes" id="UP000242317"/>
    </source>
</evidence>
<feature type="transmembrane region" description="Helical" evidence="4">
    <location>
        <begin position="50"/>
        <end position="69"/>
    </location>
</feature>
<keyword evidence="4" id="KW-0472">Membrane</keyword>
<dbReference type="EMBL" id="FMYK01000006">
    <property type="protein sequence ID" value="SDC51372.1"/>
    <property type="molecule type" value="Genomic_DNA"/>
</dbReference>
<feature type="transmembrane region" description="Helical" evidence="4">
    <location>
        <begin position="76"/>
        <end position="98"/>
    </location>
</feature>
<reference evidence="7" key="1">
    <citation type="submission" date="2016-09" db="EMBL/GenBank/DDBJ databases">
        <authorList>
            <person name="Varghese N."/>
            <person name="Submissions S."/>
        </authorList>
    </citation>
    <scope>NUCLEOTIDE SEQUENCE [LARGE SCALE GENOMIC DNA]</scope>
    <source>
        <strain evidence="7">ANC 3699</strain>
    </source>
</reference>